<proteinExistence type="predicted"/>
<gene>
    <name evidence="1" type="ORF">AHEV_080</name>
</gene>
<accession>A0A916KP04</accession>
<keyword evidence="2" id="KW-1185">Reference proteome</keyword>
<dbReference type="RefSeq" id="YP_008003903.1">
    <property type="nucleotide sequence ID" value="NC_021247.1"/>
</dbReference>
<name>A0A916KP04_9POXV</name>
<organism evidence="1 2">
    <name type="scientific">Adoxophyes honmai entomopoxvirus 'L'</name>
    <dbReference type="NCBI Taxonomy" id="1293540"/>
    <lineage>
        <taxon>Viruses</taxon>
        <taxon>Varidnaviria</taxon>
        <taxon>Bamfordvirae</taxon>
        <taxon>Nucleocytoviricota</taxon>
        <taxon>Pokkesviricetes</taxon>
        <taxon>Chitovirales</taxon>
        <taxon>Poxviridae</taxon>
        <taxon>Entomopoxvirinae</taxon>
        <taxon>Betaentomopoxvirus</taxon>
        <taxon>Betaentomopoxvirus ahonmai</taxon>
    </lineage>
</organism>
<reference evidence="1" key="1">
    <citation type="journal article" date="2013" name="J. Virol.">
        <title>New Insights into the Evolution of Entomopoxvirinae from the Complete Genome Sequences of Four Entomopoxviruses Infecting Adoxophyes honmai, Choristoneura biennis, Choristoneura rosaceana, and Mythimna separata.</title>
        <authorList>
            <person name="Theze J."/>
            <person name="Takatsuka J."/>
            <person name="Li Z."/>
            <person name="Gallais J."/>
            <person name="Doucet D."/>
            <person name="Arif B."/>
            <person name="Nakai M."/>
            <person name="Herniou E.A."/>
        </authorList>
    </citation>
    <scope>NUCLEOTIDE SEQUENCE</scope>
    <source>
        <strain evidence="1">Tokyo</strain>
    </source>
</reference>
<evidence type="ECO:0000313" key="2">
    <source>
        <dbReference type="Proteomes" id="UP000792575"/>
    </source>
</evidence>
<dbReference type="KEGG" id="vg:15614009"/>
<dbReference type="EMBL" id="HF679131">
    <property type="protein sequence ID" value="CCU55401.1"/>
    <property type="molecule type" value="Genomic_DNA"/>
</dbReference>
<dbReference type="GeneID" id="15614009"/>
<dbReference type="Proteomes" id="UP000792575">
    <property type="component" value="Genome"/>
</dbReference>
<protein>
    <submittedName>
        <fullName evidence="1">Uncharacterized protein</fullName>
    </submittedName>
</protein>
<evidence type="ECO:0000313" key="1">
    <source>
        <dbReference type="EMBL" id="CCU55401.1"/>
    </source>
</evidence>
<sequence>MDNCDLINDINNIENNLIRFKKDINILKKYNKWEKEINKLIKYMNDNKNIIILHSHNIKINKC</sequence>